<dbReference type="AlphaFoldDB" id="A0A7W6JXW8"/>
<gene>
    <name evidence="2" type="ORF">GGQ66_000017</name>
</gene>
<organism evidence="2 3">
    <name type="scientific">Allorhizobium borbori</name>
    <dbReference type="NCBI Taxonomy" id="485907"/>
    <lineage>
        <taxon>Bacteria</taxon>
        <taxon>Pseudomonadati</taxon>
        <taxon>Pseudomonadota</taxon>
        <taxon>Alphaproteobacteria</taxon>
        <taxon>Hyphomicrobiales</taxon>
        <taxon>Rhizobiaceae</taxon>
        <taxon>Rhizobium/Agrobacterium group</taxon>
        <taxon>Allorhizobium</taxon>
    </lineage>
</organism>
<keyword evidence="3" id="KW-1185">Reference proteome</keyword>
<proteinExistence type="predicted"/>
<dbReference type="Gene3D" id="3.90.190.10">
    <property type="entry name" value="Protein tyrosine phosphatase superfamily"/>
    <property type="match status" value="1"/>
</dbReference>
<dbReference type="RefSeq" id="WP_183788165.1">
    <property type="nucleotide sequence ID" value="NZ_JACIDU010000001.1"/>
</dbReference>
<dbReference type="EMBL" id="JACIDU010000001">
    <property type="protein sequence ID" value="MBB4101501.1"/>
    <property type="molecule type" value="Genomic_DNA"/>
</dbReference>
<sequence>MNIRPVDASYHVSGQVSPKDIGKIAEAGYTAVICMRPDGEGFFQPAFAEIETAARAAGIPAHYLPVVPGAAPMDRAKQLGAILRQTEGPVLAYCASGGRCVMLYQLAQQAGG</sequence>
<reference evidence="2 3" key="1">
    <citation type="submission" date="2020-08" db="EMBL/GenBank/DDBJ databases">
        <title>Genomic Encyclopedia of Type Strains, Phase IV (KMG-IV): sequencing the most valuable type-strain genomes for metagenomic binning, comparative biology and taxonomic classification.</title>
        <authorList>
            <person name="Goeker M."/>
        </authorList>
    </citation>
    <scope>NUCLEOTIDE SEQUENCE [LARGE SCALE GENOMIC DNA]</scope>
    <source>
        <strain evidence="2 3">DSM 26385</strain>
    </source>
</reference>
<dbReference type="InterPro" id="IPR029021">
    <property type="entry name" value="Prot-tyrosine_phosphatase-like"/>
</dbReference>
<comment type="caution">
    <text evidence="2">The sequence shown here is derived from an EMBL/GenBank/DDBJ whole genome shotgun (WGS) entry which is preliminary data.</text>
</comment>
<dbReference type="GO" id="GO:0016787">
    <property type="term" value="F:hydrolase activity"/>
    <property type="evidence" value="ECO:0007669"/>
    <property type="project" value="InterPro"/>
</dbReference>
<dbReference type="NCBIfam" id="TIGR01244">
    <property type="entry name" value="TIGR01244 family sulfur transferase"/>
    <property type="match status" value="1"/>
</dbReference>
<dbReference type="SUPFAM" id="SSF52799">
    <property type="entry name" value="(Phosphotyrosine protein) phosphatases II"/>
    <property type="match status" value="1"/>
</dbReference>
<feature type="domain" description="Beta-lactamase hydrolase-like protein phosphatase-like" evidence="1">
    <location>
        <begin position="3"/>
        <end position="109"/>
    </location>
</feature>
<evidence type="ECO:0000313" key="2">
    <source>
        <dbReference type="EMBL" id="MBB4101501.1"/>
    </source>
</evidence>
<evidence type="ECO:0000259" key="1">
    <source>
        <dbReference type="Pfam" id="PF04273"/>
    </source>
</evidence>
<dbReference type="InterPro" id="IPR005939">
    <property type="entry name" value="BLH_phosphatase-like"/>
</dbReference>
<evidence type="ECO:0000313" key="3">
    <source>
        <dbReference type="Proteomes" id="UP000584824"/>
    </source>
</evidence>
<protein>
    <submittedName>
        <fullName evidence="2">Uncharacterized protein (TIGR01244 family)</fullName>
    </submittedName>
</protein>
<accession>A0A7W6JXW8</accession>
<dbReference type="Proteomes" id="UP000584824">
    <property type="component" value="Unassembled WGS sequence"/>
</dbReference>
<dbReference type="Pfam" id="PF04273">
    <property type="entry name" value="BLH_phosphatase"/>
    <property type="match status" value="1"/>
</dbReference>
<name>A0A7W6JXW8_9HYPH</name>